<accession>A0A517Q6Q0</accession>
<keyword evidence="1" id="KW-1133">Transmembrane helix</keyword>
<dbReference type="InterPro" id="IPR013545">
    <property type="entry name" value="T2SS_protein-GspG_C"/>
</dbReference>
<dbReference type="InterPro" id="IPR045584">
    <property type="entry name" value="Pilin-like"/>
</dbReference>
<feature type="transmembrane region" description="Helical" evidence="1">
    <location>
        <begin position="154"/>
        <end position="178"/>
    </location>
</feature>
<keyword evidence="4" id="KW-1185">Reference proteome</keyword>
<proteinExistence type="predicted"/>
<evidence type="ECO:0000313" key="4">
    <source>
        <dbReference type="Proteomes" id="UP000315647"/>
    </source>
</evidence>
<dbReference type="RefSeq" id="WP_145449564.1">
    <property type="nucleotide sequence ID" value="NZ_CP037421.1"/>
</dbReference>
<gene>
    <name evidence="3" type="ORF">Enr10x_26290</name>
</gene>
<dbReference type="EMBL" id="CP037421">
    <property type="protein sequence ID" value="QDT27312.1"/>
    <property type="molecule type" value="Genomic_DNA"/>
</dbReference>
<name>A0A517Q6Q0_9PLAN</name>
<keyword evidence="1" id="KW-0812">Transmembrane</keyword>
<evidence type="ECO:0000313" key="3">
    <source>
        <dbReference type="EMBL" id="QDT27312.1"/>
    </source>
</evidence>
<evidence type="ECO:0000259" key="2">
    <source>
        <dbReference type="Pfam" id="PF08334"/>
    </source>
</evidence>
<sequence length="217" mass="24796">MIRRLFRHLLIALLCGAVFFVIYNLAAWYNLRGERGVSSNQSFTFYMMITVKGFVEDYRKEHGSLPQDLTDLPEADQIYCTPDGKPADGWEHPLQYRHEGETYELFSYGRDGQPGGIGVDADHYWDPQNRKQPLATFRQYFLESESAGLESKHFFWSGFLGSCFVALYVMLMLHSLAALDGKQVWKPKHYAWFVLVVIVTSSAVGLVLLPLHIPTGH</sequence>
<dbReference type="Pfam" id="PF08334">
    <property type="entry name" value="T2SSG"/>
    <property type="match status" value="1"/>
</dbReference>
<feature type="transmembrane region" description="Helical" evidence="1">
    <location>
        <begin position="9"/>
        <end position="29"/>
    </location>
</feature>
<dbReference type="Proteomes" id="UP000315647">
    <property type="component" value="Chromosome"/>
</dbReference>
<organism evidence="3 4">
    <name type="scientific">Gimesia panareensis</name>
    <dbReference type="NCBI Taxonomy" id="2527978"/>
    <lineage>
        <taxon>Bacteria</taxon>
        <taxon>Pseudomonadati</taxon>
        <taxon>Planctomycetota</taxon>
        <taxon>Planctomycetia</taxon>
        <taxon>Planctomycetales</taxon>
        <taxon>Planctomycetaceae</taxon>
        <taxon>Gimesia</taxon>
    </lineage>
</organism>
<keyword evidence="1" id="KW-0472">Membrane</keyword>
<feature type="domain" description="Type II secretion system protein GspG C-terminal" evidence="2">
    <location>
        <begin position="78"/>
        <end position="122"/>
    </location>
</feature>
<feature type="transmembrane region" description="Helical" evidence="1">
    <location>
        <begin position="190"/>
        <end position="213"/>
    </location>
</feature>
<protein>
    <submittedName>
        <fullName evidence="3">Bacterial type II secretion system protein G</fullName>
    </submittedName>
</protein>
<reference evidence="3 4" key="1">
    <citation type="submission" date="2019-03" db="EMBL/GenBank/DDBJ databases">
        <title>Deep-cultivation of Planctomycetes and their phenomic and genomic characterization uncovers novel biology.</title>
        <authorList>
            <person name="Wiegand S."/>
            <person name="Jogler M."/>
            <person name="Boedeker C."/>
            <person name="Pinto D."/>
            <person name="Vollmers J."/>
            <person name="Rivas-Marin E."/>
            <person name="Kohn T."/>
            <person name="Peeters S.H."/>
            <person name="Heuer A."/>
            <person name="Rast P."/>
            <person name="Oberbeckmann S."/>
            <person name="Bunk B."/>
            <person name="Jeske O."/>
            <person name="Meyerdierks A."/>
            <person name="Storesund J.E."/>
            <person name="Kallscheuer N."/>
            <person name="Luecker S."/>
            <person name="Lage O.M."/>
            <person name="Pohl T."/>
            <person name="Merkel B.J."/>
            <person name="Hornburger P."/>
            <person name="Mueller R.-W."/>
            <person name="Bruemmer F."/>
            <person name="Labrenz M."/>
            <person name="Spormann A.M."/>
            <person name="Op den Camp H."/>
            <person name="Overmann J."/>
            <person name="Amann R."/>
            <person name="Jetten M.S.M."/>
            <person name="Mascher T."/>
            <person name="Medema M.H."/>
            <person name="Devos D.P."/>
            <person name="Kaster A.-K."/>
            <person name="Ovreas L."/>
            <person name="Rohde M."/>
            <person name="Galperin M.Y."/>
            <person name="Jogler C."/>
        </authorList>
    </citation>
    <scope>NUCLEOTIDE SEQUENCE [LARGE SCALE GENOMIC DNA]</scope>
    <source>
        <strain evidence="3 4">Enr10</strain>
    </source>
</reference>
<evidence type="ECO:0000256" key="1">
    <source>
        <dbReference type="SAM" id="Phobius"/>
    </source>
</evidence>
<dbReference type="Gene3D" id="3.30.700.10">
    <property type="entry name" value="Glycoprotein, Type 4 Pilin"/>
    <property type="match status" value="1"/>
</dbReference>
<dbReference type="AlphaFoldDB" id="A0A517Q6Q0"/>
<dbReference type="SUPFAM" id="SSF54523">
    <property type="entry name" value="Pili subunits"/>
    <property type="match status" value="1"/>
</dbReference>